<accession>A0ABS8R8N1</accession>
<feature type="non-terminal residue" evidence="1">
    <location>
        <position position="74"/>
    </location>
</feature>
<dbReference type="Proteomes" id="UP001199710">
    <property type="component" value="Unassembled WGS sequence"/>
</dbReference>
<proteinExistence type="predicted"/>
<comment type="caution">
    <text evidence="1">The sequence shown here is derived from an EMBL/GenBank/DDBJ whole genome shotgun (WGS) entry which is preliminary data.</text>
</comment>
<organism evidence="1 2">
    <name type="scientific">Limosilactobacillus agrestis</name>
    <dbReference type="NCBI Taxonomy" id="2759748"/>
    <lineage>
        <taxon>Bacteria</taxon>
        <taxon>Bacillati</taxon>
        <taxon>Bacillota</taxon>
        <taxon>Bacilli</taxon>
        <taxon>Lactobacillales</taxon>
        <taxon>Lactobacillaceae</taxon>
        <taxon>Limosilactobacillus</taxon>
    </lineage>
</organism>
<gene>
    <name evidence="1" type="ORF">LTY36_01100</name>
</gene>
<name>A0ABS8R8N1_9LACO</name>
<feature type="non-terminal residue" evidence="1">
    <location>
        <position position="1"/>
    </location>
</feature>
<reference evidence="1 2" key="1">
    <citation type="submission" date="2021-12" db="EMBL/GenBank/DDBJ databases">
        <title>A phylogenomic analysis of Limosilactobacillus reuteri reveals ancient and stable evolutionary relationships with rodents and birds and zoonotic transmission to humans.</title>
        <authorList>
            <person name="Li F."/>
            <person name="Li X."/>
            <person name="Cheng C."/>
            <person name="Tollenaar S."/>
            <person name="Zhang J.S."/>
            <person name="Simpson D."/>
            <person name="Tasseva G."/>
            <person name="Perez-Munoz M.E."/>
            <person name="Frese S."/>
            <person name="Gaenzle M.G."/>
            <person name="Walter J."/>
            <person name="Zheng J."/>
        </authorList>
    </citation>
    <scope>NUCLEOTIDE SEQUENCE [LARGE SCALE GENOMIC DNA]</scope>
    <source>
        <strain evidence="1 2">BG-MG3-B</strain>
    </source>
</reference>
<dbReference type="EMBL" id="JAJPDE010000016">
    <property type="protein sequence ID" value="MCD7129820.1"/>
    <property type="molecule type" value="Genomic_DNA"/>
</dbReference>
<protein>
    <submittedName>
        <fullName evidence="1">Mannosyl-glycoprotein endo-beta-N-acetylglucosamidase</fullName>
    </submittedName>
</protein>
<dbReference type="SUPFAM" id="SSF69360">
    <property type="entry name" value="Cell wall binding repeat"/>
    <property type="match status" value="1"/>
</dbReference>
<evidence type="ECO:0000313" key="1">
    <source>
        <dbReference type="EMBL" id="MCD7129820.1"/>
    </source>
</evidence>
<dbReference type="Gene3D" id="2.10.270.10">
    <property type="entry name" value="Cholin Binding"/>
    <property type="match status" value="1"/>
</dbReference>
<keyword evidence="2" id="KW-1185">Reference proteome</keyword>
<evidence type="ECO:0000313" key="2">
    <source>
        <dbReference type="Proteomes" id="UP001199710"/>
    </source>
</evidence>
<sequence>FGQDGRIATKVYQWAGTYYYFDPSTYLRVDNNYVQSQWGLWYMFGQDGRIATKVYQWAGTYYYFDPSTYLRVDN</sequence>